<reference evidence="12" key="1">
    <citation type="submission" date="2022-03" db="EMBL/GenBank/DDBJ databases">
        <authorList>
            <person name="Alioto T."/>
            <person name="Alioto T."/>
            <person name="Gomez Garrido J."/>
        </authorList>
    </citation>
    <scope>NUCLEOTIDE SEQUENCE</scope>
</reference>
<keyword evidence="3" id="KW-0679">Respiratory chain</keyword>
<evidence type="ECO:0000256" key="11">
    <source>
        <dbReference type="ARBA" id="ARBA00034713"/>
    </source>
</evidence>
<keyword evidence="2" id="KW-0813">Transport</keyword>
<evidence type="ECO:0000256" key="10">
    <source>
        <dbReference type="ARBA" id="ARBA00023136"/>
    </source>
</evidence>
<dbReference type="InterPro" id="IPR023248">
    <property type="entry name" value="UQCC4_vert"/>
</dbReference>
<dbReference type="PANTHER" id="PTHR35268:SF1">
    <property type="entry name" value="UBIQUINOL-CYTOCHROME-C REDUCTASE COMPLEX ASSEMBLY FACTOR 4"/>
    <property type="match status" value="1"/>
</dbReference>
<dbReference type="EMBL" id="OW240918">
    <property type="protein sequence ID" value="CAH2307238.1"/>
    <property type="molecule type" value="Genomic_DNA"/>
</dbReference>
<accession>A0AAD1SPM4</accession>
<sequence>MSWSLYKIPVNRISRPLALVCHVRTLHLKVNPDCKEDDPSKPLKFSTSKASHRHWSFEKSMGSEDKRPLWKVLPVSFLIGSILIWASFREETEIDEQIYKPIEQLQPAPEINETDTEVKK</sequence>
<evidence type="ECO:0000313" key="13">
    <source>
        <dbReference type="Proteomes" id="UP001295444"/>
    </source>
</evidence>
<keyword evidence="6" id="KW-0999">Mitochondrion inner membrane</keyword>
<evidence type="ECO:0000256" key="7">
    <source>
        <dbReference type="ARBA" id="ARBA00022982"/>
    </source>
</evidence>
<comment type="subcellular location">
    <subcellularLocation>
        <location evidence="1">Mitochondrion inner membrane</location>
        <topology evidence="1">Single-pass membrane protein</topology>
    </subcellularLocation>
</comment>
<comment type="similarity">
    <text evidence="11">Belongs to the UQCC4 family.</text>
</comment>
<name>A0AAD1SPM4_PELCU</name>
<keyword evidence="9" id="KW-0496">Mitochondrion</keyword>
<evidence type="ECO:0000313" key="12">
    <source>
        <dbReference type="EMBL" id="CAH2307238.1"/>
    </source>
</evidence>
<keyword evidence="5" id="KW-0732">Signal</keyword>
<protein>
    <submittedName>
        <fullName evidence="12">CCSMST1</fullName>
    </submittedName>
</protein>
<gene>
    <name evidence="12" type="ORF">PECUL_23A048764</name>
</gene>
<evidence type="ECO:0000256" key="2">
    <source>
        <dbReference type="ARBA" id="ARBA00022448"/>
    </source>
</evidence>
<dbReference type="InterPro" id="IPR029160">
    <property type="entry name" value="UQCC4"/>
</dbReference>
<keyword evidence="10" id="KW-0472">Membrane</keyword>
<keyword evidence="8" id="KW-1133">Transmembrane helix</keyword>
<evidence type="ECO:0000256" key="5">
    <source>
        <dbReference type="ARBA" id="ARBA00022729"/>
    </source>
</evidence>
<dbReference type="AlphaFoldDB" id="A0AAD1SPM4"/>
<proteinExistence type="inferred from homology"/>
<dbReference type="Proteomes" id="UP001295444">
    <property type="component" value="Chromosome 07"/>
</dbReference>
<evidence type="ECO:0000256" key="9">
    <source>
        <dbReference type="ARBA" id="ARBA00023128"/>
    </source>
</evidence>
<keyword evidence="4" id="KW-0812">Transmembrane</keyword>
<evidence type="ECO:0000256" key="6">
    <source>
        <dbReference type="ARBA" id="ARBA00022792"/>
    </source>
</evidence>
<evidence type="ECO:0000256" key="4">
    <source>
        <dbReference type="ARBA" id="ARBA00022692"/>
    </source>
</evidence>
<dbReference type="GO" id="GO:0005743">
    <property type="term" value="C:mitochondrial inner membrane"/>
    <property type="evidence" value="ECO:0007669"/>
    <property type="project" value="UniProtKB-SubCell"/>
</dbReference>
<evidence type="ECO:0000256" key="1">
    <source>
        <dbReference type="ARBA" id="ARBA00004434"/>
    </source>
</evidence>
<keyword evidence="13" id="KW-1185">Reference proteome</keyword>
<keyword evidence="7" id="KW-0249">Electron transport</keyword>
<dbReference type="Pfam" id="PF15013">
    <property type="entry name" value="CCSMST1"/>
    <property type="match status" value="1"/>
</dbReference>
<organism evidence="12 13">
    <name type="scientific">Pelobates cultripes</name>
    <name type="common">Western spadefoot toad</name>
    <dbReference type="NCBI Taxonomy" id="61616"/>
    <lineage>
        <taxon>Eukaryota</taxon>
        <taxon>Metazoa</taxon>
        <taxon>Chordata</taxon>
        <taxon>Craniata</taxon>
        <taxon>Vertebrata</taxon>
        <taxon>Euteleostomi</taxon>
        <taxon>Amphibia</taxon>
        <taxon>Batrachia</taxon>
        <taxon>Anura</taxon>
        <taxon>Pelobatoidea</taxon>
        <taxon>Pelobatidae</taxon>
        <taxon>Pelobates</taxon>
    </lineage>
</organism>
<dbReference type="PANTHER" id="PTHR35268">
    <property type="entry name" value="PROTEIN CCSMST1"/>
    <property type="match status" value="1"/>
</dbReference>
<evidence type="ECO:0000256" key="3">
    <source>
        <dbReference type="ARBA" id="ARBA00022660"/>
    </source>
</evidence>
<dbReference type="PRINTS" id="PR02042">
    <property type="entry name" value="CCSMST1"/>
</dbReference>
<evidence type="ECO:0000256" key="8">
    <source>
        <dbReference type="ARBA" id="ARBA00022989"/>
    </source>
</evidence>